<organism evidence="9 10">
    <name type="scientific">Mycena sanguinolenta</name>
    <dbReference type="NCBI Taxonomy" id="230812"/>
    <lineage>
        <taxon>Eukaryota</taxon>
        <taxon>Fungi</taxon>
        <taxon>Dikarya</taxon>
        <taxon>Basidiomycota</taxon>
        <taxon>Agaricomycotina</taxon>
        <taxon>Agaricomycetes</taxon>
        <taxon>Agaricomycetidae</taxon>
        <taxon>Agaricales</taxon>
        <taxon>Marasmiineae</taxon>
        <taxon>Mycenaceae</taxon>
        <taxon>Mycena</taxon>
    </lineage>
</organism>
<keyword evidence="5 7" id="KW-0472">Membrane</keyword>
<feature type="domain" description="Major facilitator superfamily (MFS) profile" evidence="8">
    <location>
        <begin position="39"/>
        <end position="479"/>
    </location>
</feature>
<feature type="transmembrane region" description="Helical" evidence="7">
    <location>
        <begin position="37"/>
        <end position="57"/>
    </location>
</feature>
<keyword evidence="4 7" id="KW-1133">Transmembrane helix</keyword>
<dbReference type="Pfam" id="PF07690">
    <property type="entry name" value="MFS_1"/>
    <property type="match status" value="1"/>
</dbReference>
<dbReference type="FunFam" id="1.20.1250.20:FF:000172">
    <property type="entry name" value="MFS multidrug resistance transporter"/>
    <property type="match status" value="1"/>
</dbReference>
<dbReference type="Gene3D" id="1.20.1250.20">
    <property type="entry name" value="MFS general substrate transporter like domains"/>
    <property type="match status" value="1"/>
</dbReference>
<dbReference type="SUPFAM" id="SSF103473">
    <property type="entry name" value="MFS general substrate transporter"/>
    <property type="match status" value="1"/>
</dbReference>
<dbReference type="InterPro" id="IPR011701">
    <property type="entry name" value="MFS"/>
</dbReference>
<feature type="transmembrane region" description="Helical" evidence="7">
    <location>
        <begin position="77"/>
        <end position="97"/>
    </location>
</feature>
<comment type="caution">
    <text evidence="9">The sequence shown here is derived from an EMBL/GenBank/DDBJ whole genome shotgun (WGS) entry which is preliminary data.</text>
</comment>
<feature type="region of interest" description="Disordered" evidence="6">
    <location>
        <begin position="489"/>
        <end position="520"/>
    </location>
</feature>
<gene>
    <name evidence="9" type="ORF">MSAN_02239700</name>
</gene>
<feature type="transmembrane region" description="Helical" evidence="7">
    <location>
        <begin position="392"/>
        <end position="413"/>
    </location>
</feature>
<dbReference type="GO" id="GO:0005886">
    <property type="term" value="C:plasma membrane"/>
    <property type="evidence" value="ECO:0007669"/>
    <property type="project" value="TreeGrafter"/>
</dbReference>
<evidence type="ECO:0000256" key="1">
    <source>
        <dbReference type="ARBA" id="ARBA00004141"/>
    </source>
</evidence>
<reference evidence="9" key="1">
    <citation type="submission" date="2020-05" db="EMBL/GenBank/DDBJ databases">
        <title>Mycena genomes resolve the evolution of fungal bioluminescence.</title>
        <authorList>
            <person name="Tsai I.J."/>
        </authorList>
    </citation>
    <scope>NUCLEOTIDE SEQUENCE</scope>
    <source>
        <strain evidence="9">160909Yilan</strain>
    </source>
</reference>
<feature type="transmembrane region" description="Helical" evidence="7">
    <location>
        <begin position="267"/>
        <end position="288"/>
    </location>
</feature>
<evidence type="ECO:0000256" key="3">
    <source>
        <dbReference type="ARBA" id="ARBA00022692"/>
    </source>
</evidence>
<dbReference type="AlphaFoldDB" id="A0A8H7CIY1"/>
<comment type="subcellular location">
    <subcellularLocation>
        <location evidence="1">Membrane</location>
        <topology evidence="1">Multi-pass membrane protein</topology>
    </subcellularLocation>
</comment>
<dbReference type="PANTHER" id="PTHR23502">
    <property type="entry name" value="MAJOR FACILITATOR SUPERFAMILY"/>
    <property type="match status" value="1"/>
</dbReference>
<keyword evidence="2" id="KW-0813">Transport</keyword>
<dbReference type="PROSITE" id="PS50850">
    <property type="entry name" value="MFS"/>
    <property type="match status" value="1"/>
</dbReference>
<feature type="transmembrane region" description="Helical" evidence="7">
    <location>
        <begin position="308"/>
        <end position="332"/>
    </location>
</feature>
<feature type="transmembrane region" description="Helical" evidence="7">
    <location>
        <begin position="104"/>
        <end position="124"/>
    </location>
</feature>
<evidence type="ECO:0000256" key="4">
    <source>
        <dbReference type="ARBA" id="ARBA00022989"/>
    </source>
</evidence>
<proteinExistence type="predicted"/>
<dbReference type="PANTHER" id="PTHR23502:SF151">
    <property type="entry name" value="MAJOR FACILITATOR SUPERFAMILY (MFS) PROFILE DOMAIN-CONTAINING PROTEIN"/>
    <property type="match status" value="1"/>
</dbReference>
<evidence type="ECO:0000313" key="10">
    <source>
        <dbReference type="Proteomes" id="UP000623467"/>
    </source>
</evidence>
<evidence type="ECO:0000256" key="2">
    <source>
        <dbReference type="ARBA" id="ARBA00022448"/>
    </source>
</evidence>
<dbReference type="OrthoDB" id="440553at2759"/>
<dbReference type="EMBL" id="JACAZH010000033">
    <property type="protein sequence ID" value="KAF7337662.1"/>
    <property type="molecule type" value="Genomic_DNA"/>
</dbReference>
<evidence type="ECO:0000313" key="9">
    <source>
        <dbReference type="EMBL" id="KAF7337662.1"/>
    </source>
</evidence>
<feature type="compositionally biased region" description="Polar residues" evidence="6">
    <location>
        <begin position="509"/>
        <end position="520"/>
    </location>
</feature>
<evidence type="ECO:0000256" key="7">
    <source>
        <dbReference type="SAM" id="Phobius"/>
    </source>
</evidence>
<keyword evidence="10" id="KW-1185">Reference proteome</keyword>
<keyword evidence="3 7" id="KW-0812">Transmembrane</keyword>
<dbReference type="Proteomes" id="UP000623467">
    <property type="component" value="Unassembled WGS sequence"/>
</dbReference>
<dbReference type="InterPro" id="IPR020846">
    <property type="entry name" value="MFS_dom"/>
</dbReference>
<evidence type="ECO:0000256" key="5">
    <source>
        <dbReference type="ARBA" id="ARBA00023136"/>
    </source>
</evidence>
<feature type="transmembrane region" description="Helical" evidence="7">
    <location>
        <begin position="368"/>
        <end position="386"/>
    </location>
</feature>
<name>A0A8H7CIY1_9AGAR</name>
<evidence type="ECO:0000259" key="8">
    <source>
        <dbReference type="PROSITE" id="PS50850"/>
    </source>
</evidence>
<feature type="transmembrane region" description="Helical" evidence="7">
    <location>
        <begin position="194"/>
        <end position="213"/>
    </location>
</feature>
<sequence>MFEPPNIVPRSPIQAMVAPNLSSNPELYSAFSFRQRVAILGMVSFARLLGPLSSLMYTPALPAIAESLNVSISKINLTITTFLIFQGITPSLWGSIADVYGRRLTCVLTLLTTLGSALGLSINVTYTSMLVLRALNAAGTASMQALTVGIVRDIVPPRQRGGYMGWFNAWISVGVAFGPVLGGLLTQYTSWHGIFYFLLAWSALSFLAITLLLPETLRSIVGDGSIAPPLYFRPPLPWLTARSTPSDPSQASAHPARVRLNFLGPLLIMRWPDVLCSLFFVGVTYTIWSNQVIATSTLYASVYHLSEANIGLAYLSSGVGSLIGSVVVGKILDHDYEVQLRADYPGIETKGNEHYRVVSVEKARLRSLWYHTPLFLAGILIFGWTVSPHIHIAVSVIAMFAVGWLDSCIYAIYSTLMVDLFENQASTSSASSNMIRCLLGAVGTATIEPMIQAMGTGWAFTTLTGIGVLVMLLLWFQIRFGPMYRRRREEKSRNGENVSNVTLVPDSVGNGSAVETQPQT</sequence>
<feature type="transmembrane region" description="Helical" evidence="7">
    <location>
        <begin position="457"/>
        <end position="478"/>
    </location>
</feature>
<dbReference type="Gene3D" id="1.20.1720.10">
    <property type="entry name" value="Multidrug resistance protein D"/>
    <property type="match status" value="1"/>
</dbReference>
<feature type="transmembrane region" description="Helical" evidence="7">
    <location>
        <begin position="163"/>
        <end position="182"/>
    </location>
</feature>
<accession>A0A8H7CIY1</accession>
<dbReference type="GO" id="GO:0022857">
    <property type="term" value="F:transmembrane transporter activity"/>
    <property type="evidence" value="ECO:0007669"/>
    <property type="project" value="InterPro"/>
</dbReference>
<protein>
    <submittedName>
        <fullName evidence="9">Siderophore transporter, RhtX/FptX family</fullName>
    </submittedName>
</protein>
<evidence type="ECO:0000256" key="6">
    <source>
        <dbReference type="SAM" id="MobiDB-lite"/>
    </source>
</evidence>
<dbReference type="InterPro" id="IPR036259">
    <property type="entry name" value="MFS_trans_sf"/>
</dbReference>